<dbReference type="InterPro" id="IPR008979">
    <property type="entry name" value="Galactose-bd-like_sf"/>
</dbReference>
<evidence type="ECO:0000313" key="8">
    <source>
        <dbReference type="Proteomes" id="UP000324022"/>
    </source>
</evidence>
<accession>A0A5C3E921</accession>
<protein>
    <recommendedName>
        <fullName evidence="6">Beta-mannosidase-like galactose-binding domain-containing protein</fullName>
    </recommendedName>
</protein>
<gene>
    <name evidence="7" type="ORF">UTRI_02403</name>
</gene>
<dbReference type="GO" id="GO:0004567">
    <property type="term" value="F:beta-mannosidase activity"/>
    <property type="evidence" value="ECO:0007669"/>
    <property type="project" value="TreeGrafter"/>
</dbReference>
<dbReference type="PANTHER" id="PTHR43730:SF5">
    <property type="entry name" value="BETA-MANNOSIDASE A"/>
    <property type="match status" value="1"/>
</dbReference>
<evidence type="ECO:0000259" key="6">
    <source>
        <dbReference type="Pfam" id="PF22666"/>
    </source>
</evidence>
<dbReference type="InterPro" id="IPR050887">
    <property type="entry name" value="Beta-mannosidase_GH2"/>
</dbReference>
<dbReference type="GO" id="GO:0005576">
    <property type="term" value="C:extracellular region"/>
    <property type="evidence" value="ECO:0007669"/>
    <property type="project" value="UniProtKB-SubCell"/>
</dbReference>
<dbReference type="Gene3D" id="2.60.120.260">
    <property type="entry name" value="Galactose-binding domain-like"/>
    <property type="match status" value="1"/>
</dbReference>
<name>A0A5C3E921_9BASI</name>
<comment type="subcellular location">
    <subcellularLocation>
        <location evidence="1">Secreted</location>
    </subcellularLocation>
</comment>
<evidence type="ECO:0000313" key="7">
    <source>
        <dbReference type="EMBL" id="SPO26127.1"/>
    </source>
</evidence>
<sequence>MVAQQFQWQRPNRSTLSIARPSRPASGGVIQDPAVGFNEGLYRWIIHEPSWTYTTNLEPILSQIRNGARKNRESHWLHFAGLDMLTEVYVGDELIRTTHNAHMWHTIRIPSHLLDDPKQDRQTARSWLSKPGQKPKRSRTSDYEYPNRIFVRKQQSDFGWDWGPALVPVGPHKQAYFIALPAPAAVQTVKGDESLTLAGAKSR</sequence>
<evidence type="ECO:0000256" key="1">
    <source>
        <dbReference type="ARBA" id="ARBA00004613"/>
    </source>
</evidence>
<feature type="region of interest" description="Disordered" evidence="5">
    <location>
        <begin position="115"/>
        <end position="141"/>
    </location>
</feature>
<evidence type="ECO:0000256" key="4">
    <source>
        <dbReference type="ARBA" id="ARBA00023295"/>
    </source>
</evidence>
<dbReference type="Pfam" id="PF22666">
    <property type="entry name" value="Glyco_hydro_2_N2"/>
    <property type="match status" value="1"/>
</dbReference>
<evidence type="ECO:0000256" key="3">
    <source>
        <dbReference type="ARBA" id="ARBA00022801"/>
    </source>
</evidence>
<dbReference type="OrthoDB" id="2866996at2759"/>
<dbReference type="PANTHER" id="PTHR43730">
    <property type="entry name" value="BETA-MANNOSIDASE"/>
    <property type="match status" value="1"/>
</dbReference>
<dbReference type="AlphaFoldDB" id="A0A5C3E921"/>
<keyword evidence="4" id="KW-0326">Glycosidase</keyword>
<proteinExistence type="predicted"/>
<evidence type="ECO:0000256" key="2">
    <source>
        <dbReference type="ARBA" id="ARBA00022525"/>
    </source>
</evidence>
<reference evidence="7 8" key="1">
    <citation type="submission" date="2018-03" db="EMBL/GenBank/DDBJ databases">
        <authorList>
            <person name="Guldener U."/>
        </authorList>
    </citation>
    <scope>NUCLEOTIDE SEQUENCE [LARGE SCALE GENOMIC DNA]</scope>
    <source>
        <strain evidence="7 8">NBRC100155</strain>
    </source>
</reference>
<keyword evidence="2" id="KW-0964">Secreted</keyword>
<keyword evidence="3" id="KW-0378">Hydrolase</keyword>
<keyword evidence="8" id="KW-1185">Reference proteome</keyword>
<dbReference type="Proteomes" id="UP000324022">
    <property type="component" value="Unassembled WGS sequence"/>
</dbReference>
<dbReference type="EMBL" id="OOIN01000013">
    <property type="protein sequence ID" value="SPO26127.1"/>
    <property type="molecule type" value="Genomic_DNA"/>
</dbReference>
<dbReference type="InterPro" id="IPR054593">
    <property type="entry name" value="Beta-mannosidase-like_N2"/>
</dbReference>
<organism evidence="7 8">
    <name type="scientific">Ustilago trichophora</name>
    <dbReference type="NCBI Taxonomy" id="86804"/>
    <lineage>
        <taxon>Eukaryota</taxon>
        <taxon>Fungi</taxon>
        <taxon>Dikarya</taxon>
        <taxon>Basidiomycota</taxon>
        <taxon>Ustilaginomycotina</taxon>
        <taxon>Ustilaginomycetes</taxon>
        <taxon>Ustilaginales</taxon>
        <taxon>Ustilaginaceae</taxon>
        <taxon>Ustilago</taxon>
    </lineage>
</organism>
<dbReference type="GO" id="GO:0006516">
    <property type="term" value="P:glycoprotein catabolic process"/>
    <property type="evidence" value="ECO:0007669"/>
    <property type="project" value="TreeGrafter"/>
</dbReference>
<feature type="domain" description="Beta-mannosidase-like galactose-binding" evidence="6">
    <location>
        <begin position="28"/>
        <end position="173"/>
    </location>
</feature>
<evidence type="ECO:0000256" key="5">
    <source>
        <dbReference type="SAM" id="MobiDB-lite"/>
    </source>
</evidence>
<dbReference type="SUPFAM" id="SSF49785">
    <property type="entry name" value="Galactose-binding domain-like"/>
    <property type="match status" value="1"/>
</dbReference>